<reference evidence="4" key="1">
    <citation type="submission" date="2018-03" db="EMBL/GenBank/DDBJ databases">
        <authorList>
            <person name="Guldener U."/>
        </authorList>
    </citation>
    <scope>NUCLEOTIDE SEQUENCE</scope>
</reference>
<dbReference type="GO" id="GO:0003677">
    <property type="term" value="F:DNA binding"/>
    <property type="evidence" value="ECO:0007669"/>
    <property type="project" value="InterPro"/>
</dbReference>
<accession>A0AAE8MZ05</accession>
<dbReference type="PANTHER" id="PTHR31668">
    <property type="entry name" value="GLUCOSE TRANSPORT TRANSCRIPTION REGULATOR RGT1-RELATED-RELATED"/>
    <property type="match status" value="1"/>
</dbReference>
<evidence type="ECO:0000259" key="3">
    <source>
        <dbReference type="SMART" id="SM00906"/>
    </source>
</evidence>
<dbReference type="GO" id="GO:0006351">
    <property type="term" value="P:DNA-templated transcription"/>
    <property type="evidence" value="ECO:0007669"/>
    <property type="project" value="InterPro"/>
</dbReference>
<dbReference type="CDD" id="cd12148">
    <property type="entry name" value="fungal_TF_MHR"/>
    <property type="match status" value="1"/>
</dbReference>
<gene>
    <name evidence="4" type="ORF">DNG_05839</name>
</gene>
<dbReference type="Proteomes" id="UP001187682">
    <property type="component" value="Unassembled WGS sequence"/>
</dbReference>
<dbReference type="AlphaFoldDB" id="A0AAE8MZ05"/>
<evidence type="ECO:0000256" key="1">
    <source>
        <dbReference type="ARBA" id="ARBA00023242"/>
    </source>
</evidence>
<keyword evidence="1" id="KW-0539">Nucleus</keyword>
<sequence length="453" mass="50380">MPVIDGDELLSDLNRVDELSPPRYALILAVCAVTRTQLAMDNTKQGSGERPGAEVPPEPRLTGGLLLSLAEASLRQFNLLDDTGLDAIVASYLVGTCYGNMNNIRHASFYLDQSISLAHSLNMTRESGYHGLSDSECEKRRRLFWLLFVTERTFALQHRRPVMLRNSITKPKILDSEYPVIMNDFVNHIRLFESLPPSLYEWEEPDSKNHQRDDLELLHTISGKLCAIQADQSVIESQKFDTLVTQQWLRISMWRLALGKQPSPAHKSGRLLPPSLPMDAGKIIIPALNSVGSRSKDCHGIAMEQKLFDVGVSLTDSALMPSWSSSSLELGPRDLLFAVVEALSTARGCQSYLLTTLLKYSEHLLAFADPAAHIDLRVDLPRRADDPHRAQVSAIEDTSSSTQDEESVNPQIWFAEDELSLLDLSTPGPSSLHWEDVDVFGEQVDPDMGALLP</sequence>
<dbReference type="InterPro" id="IPR007219">
    <property type="entry name" value="XnlR_reg_dom"/>
</dbReference>
<comment type="caution">
    <text evidence="4">The sequence shown here is derived from an EMBL/GenBank/DDBJ whole genome shotgun (WGS) entry which is preliminary data.</text>
</comment>
<name>A0AAE8MZ05_9PEZI</name>
<evidence type="ECO:0000313" key="5">
    <source>
        <dbReference type="Proteomes" id="UP001187682"/>
    </source>
</evidence>
<dbReference type="PANTHER" id="PTHR31668:SF19">
    <property type="entry name" value="ZN(2)-C6 FUNGAL-TYPE DOMAIN-CONTAINING PROTEIN-RELATED"/>
    <property type="match status" value="1"/>
</dbReference>
<keyword evidence="5" id="KW-1185">Reference proteome</keyword>
<proteinExistence type="predicted"/>
<protein>
    <submittedName>
        <fullName evidence="4">Related to transcription activator amyR</fullName>
    </submittedName>
</protein>
<dbReference type="EMBL" id="ONZQ02000007">
    <property type="protein sequence ID" value="SPO03157.1"/>
    <property type="molecule type" value="Genomic_DNA"/>
</dbReference>
<organism evidence="4 5">
    <name type="scientific">Cephalotrichum gorgonifer</name>
    <dbReference type="NCBI Taxonomy" id="2041049"/>
    <lineage>
        <taxon>Eukaryota</taxon>
        <taxon>Fungi</taxon>
        <taxon>Dikarya</taxon>
        <taxon>Ascomycota</taxon>
        <taxon>Pezizomycotina</taxon>
        <taxon>Sordariomycetes</taxon>
        <taxon>Hypocreomycetidae</taxon>
        <taxon>Microascales</taxon>
        <taxon>Microascaceae</taxon>
        <taxon>Cephalotrichum</taxon>
    </lineage>
</organism>
<dbReference type="Pfam" id="PF04082">
    <property type="entry name" value="Fungal_trans"/>
    <property type="match status" value="1"/>
</dbReference>
<evidence type="ECO:0000313" key="4">
    <source>
        <dbReference type="EMBL" id="SPO03157.1"/>
    </source>
</evidence>
<feature type="domain" description="Xylanolytic transcriptional activator regulatory" evidence="3">
    <location>
        <begin position="107"/>
        <end position="185"/>
    </location>
</feature>
<dbReference type="GO" id="GO:0008270">
    <property type="term" value="F:zinc ion binding"/>
    <property type="evidence" value="ECO:0007669"/>
    <property type="project" value="InterPro"/>
</dbReference>
<dbReference type="SMART" id="SM00906">
    <property type="entry name" value="Fungal_trans"/>
    <property type="match status" value="1"/>
</dbReference>
<dbReference type="InterPro" id="IPR050797">
    <property type="entry name" value="Carb_Metab_Trans_Reg"/>
</dbReference>
<evidence type="ECO:0000256" key="2">
    <source>
        <dbReference type="SAM" id="MobiDB-lite"/>
    </source>
</evidence>
<feature type="region of interest" description="Disordered" evidence="2">
    <location>
        <begin position="387"/>
        <end position="408"/>
    </location>
</feature>